<evidence type="ECO:0000313" key="2">
    <source>
        <dbReference type="EMBL" id="KAF2898676.1"/>
    </source>
</evidence>
<reference evidence="2" key="1">
    <citation type="submission" date="2019-08" db="EMBL/GenBank/DDBJ databases">
        <title>The genome of the North American firefly Photinus pyralis.</title>
        <authorList>
            <consortium name="Photinus pyralis genome working group"/>
            <person name="Fallon T.R."/>
            <person name="Sander Lower S.E."/>
            <person name="Weng J.-K."/>
        </authorList>
    </citation>
    <scope>NUCLEOTIDE SEQUENCE</scope>
    <source>
        <strain evidence="2">TRF0915ILg1</strain>
        <tissue evidence="2">Whole body</tissue>
    </source>
</reference>
<protein>
    <submittedName>
        <fullName evidence="2">Uncharacterized protein</fullName>
    </submittedName>
</protein>
<gene>
    <name evidence="2" type="ORF">ILUMI_07497</name>
</gene>
<proteinExistence type="predicted"/>
<feature type="region of interest" description="Disordered" evidence="1">
    <location>
        <begin position="189"/>
        <end position="210"/>
    </location>
</feature>
<dbReference type="EMBL" id="VTPC01003356">
    <property type="protein sequence ID" value="KAF2898676.1"/>
    <property type="molecule type" value="Genomic_DNA"/>
</dbReference>
<name>A0A8K0D7D4_IGNLU</name>
<dbReference type="Proteomes" id="UP000801492">
    <property type="component" value="Unassembled WGS sequence"/>
</dbReference>
<feature type="region of interest" description="Disordered" evidence="1">
    <location>
        <begin position="120"/>
        <end position="147"/>
    </location>
</feature>
<sequence length="210" mass="24343">MPVSSTRKEEMIRWLQDKNIEHDPSLTKPELYEIIKQNKSINITYEIDHLVEQYGHVIIRLPPYHPENVTYKLNDVGNFAREKFEAVGVAQWGKICEHVEKTENEYKEIFDRLASTVNTGESDESTFDESEDSSCEDNDDIDGINGADSRRLRGRRQVWTSLELSKKYTQRLPVSEKKKQDLLSLLPSEYSQYMNDNPGTSQTLLPNDTK</sequence>
<accession>A0A8K0D7D4</accession>
<evidence type="ECO:0000313" key="3">
    <source>
        <dbReference type="Proteomes" id="UP000801492"/>
    </source>
</evidence>
<dbReference type="PANTHER" id="PTHR33939:SF1">
    <property type="entry name" value="DUF4371 DOMAIN-CONTAINING PROTEIN"/>
    <property type="match status" value="1"/>
</dbReference>
<organism evidence="2 3">
    <name type="scientific">Ignelater luminosus</name>
    <name type="common">Cucubano</name>
    <name type="synonym">Pyrophorus luminosus</name>
    <dbReference type="NCBI Taxonomy" id="2038154"/>
    <lineage>
        <taxon>Eukaryota</taxon>
        <taxon>Metazoa</taxon>
        <taxon>Ecdysozoa</taxon>
        <taxon>Arthropoda</taxon>
        <taxon>Hexapoda</taxon>
        <taxon>Insecta</taxon>
        <taxon>Pterygota</taxon>
        <taxon>Neoptera</taxon>
        <taxon>Endopterygota</taxon>
        <taxon>Coleoptera</taxon>
        <taxon>Polyphaga</taxon>
        <taxon>Elateriformia</taxon>
        <taxon>Elateroidea</taxon>
        <taxon>Elateridae</taxon>
        <taxon>Agrypninae</taxon>
        <taxon>Pyrophorini</taxon>
        <taxon>Ignelater</taxon>
    </lineage>
</organism>
<evidence type="ECO:0000256" key="1">
    <source>
        <dbReference type="SAM" id="MobiDB-lite"/>
    </source>
</evidence>
<dbReference type="AlphaFoldDB" id="A0A8K0D7D4"/>
<keyword evidence="3" id="KW-1185">Reference proteome</keyword>
<comment type="caution">
    <text evidence="2">The sequence shown here is derived from an EMBL/GenBank/DDBJ whole genome shotgun (WGS) entry which is preliminary data.</text>
</comment>
<feature type="compositionally biased region" description="Acidic residues" evidence="1">
    <location>
        <begin position="121"/>
        <end position="142"/>
    </location>
</feature>
<dbReference type="PANTHER" id="PTHR33939">
    <property type="entry name" value="PROTEIN CBG22215"/>
    <property type="match status" value="1"/>
</dbReference>
<dbReference type="OrthoDB" id="6767270at2759"/>